<organism evidence="1 2">
    <name type="scientific">Macroventuria anomochaeta</name>
    <dbReference type="NCBI Taxonomy" id="301207"/>
    <lineage>
        <taxon>Eukaryota</taxon>
        <taxon>Fungi</taxon>
        <taxon>Dikarya</taxon>
        <taxon>Ascomycota</taxon>
        <taxon>Pezizomycotina</taxon>
        <taxon>Dothideomycetes</taxon>
        <taxon>Pleosporomycetidae</taxon>
        <taxon>Pleosporales</taxon>
        <taxon>Pleosporineae</taxon>
        <taxon>Didymellaceae</taxon>
        <taxon>Macroventuria</taxon>
    </lineage>
</organism>
<dbReference type="Proteomes" id="UP000799754">
    <property type="component" value="Unassembled WGS sequence"/>
</dbReference>
<gene>
    <name evidence="1" type="ORF">BU25DRAFT_426609</name>
</gene>
<protein>
    <submittedName>
        <fullName evidence="1">Uncharacterized protein</fullName>
    </submittedName>
</protein>
<keyword evidence="2" id="KW-1185">Reference proteome</keyword>
<accession>A0ACB6RHD9</accession>
<reference evidence="1" key="1">
    <citation type="journal article" date="2020" name="Stud. Mycol.">
        <title>101 Dothideomycetes genomes: a test case for predicting lifestyles and emergence of pathogens.</title>
        <authorList>
            <person name="Haridas S."/>
            <person name="Albert R."/>
            <person name="Binder M."/>
            <person name="Bloem J."/>
            <person name="Labutti K."/>
            <person name="Salamov A."/>
            <person name="Andreopoulos B."/>
            <person name="Baker S."/>
            <person name="Barry K."/>
            <person name="Bills G."/>
            <person name="Bluhm B."/>
            <person name="Cannon C."/>
            <person name="Castanera R."/>
            <person name="Culley D."/>
            <person name="Daum C."/>
            <person name="Ezra D."/>
            <person name="Gonzalez J."/>
            <person name="Henrissat B."/>
            <person name="Kuo A."/>
            <person name="Liang C."/>
            <person name="Lipzen A."/>
            <person name="Lutzoni F."/>
            <person name="Magnuson J."/>
            <person name="Mondo S."/>
            <person name="Nolan M."/>
            <person name="Ohm R."/>
            <person name="Pangilinan J."/>
            <person name="Park H.-J."/>
            <person name="Ramirez L."/>
            <person name="Alfaro M."/>
            <person name="Sun H."/>
            <person name="Tritt A."/>
            <person name="Yoshinaga Y."/>
            <person name="Zwiers L.-H."/>
            <person name="Turgeon B."/>
            <person name="Goodwin S."/>
            <person name="Spatafora J."/>
            <person name="Crous P."/>
            <person name="Grigoriev I."/>
        </authorList>
    </citation>
    <scope>NUCLEOTIDE SEQUENCE</scope>
    <source>
        <strain evidence="1">CBS 525.71</strain>
    </source>
</reference>
<evidence type="ECO:0000313" key="1">
    <source>
        <dbReference type="EMBL" id="KAF2621330.1"/>
    </source>
</evidence>
<sequence length="215" mass="23862">MYQVSTMCRRVLCGRRLLFEADNYLPCERSISLDSSARQHSAKALLSRQQRQRKVVHCQKNGGLYIIECNIDHYGGDSTSVGGTTFESCMDACNAATGCVEPKIYPVDVSWASATFLPEEHAKPGSHSQPSMDWPLGPGCTAIFQLACKLLIHPLFDDRVLFHLVLGPIVNVSASIVFSVVFCRVIHTRWSVLELVAVPIVNSDNIFCLVLRPCY</sequence>
<proteinExistence type="predicted"/>
<dbReference type="EMBL" id="MU006757">
    <property type="protein sequence ID" value="KAF2621330.1"/>
    <property type="molecule type" value="Genomic_DNA"/>
</dbReference>
<comment type="caution">
    <text evidence="1">The sequence shown here is derived from an EMBL/GenBank/DDBJ whole genome shotgun (WGS) entry which is preliminary data.</text>
</comment>
<name>A0ACB6RHD9_9PLEO</name>
<evidence type="ECO:0000313" key="2">
    <source>
        <dbReference type="Proteomes" id="UP000799754"/>
    </source>
</evidence>